<keyword evidence="3 9" id="KW-0032">Aminotransferase</keyword>
<organism evidence="9 10">
    <name type="scientific">Cohnella hongkongensis</name>
    <dbReference type="NCBI Taxonomy" id="178337"/>
    <lineage>
        <taxon>Bacteria</taxon>
        <taxon>Bacillati</taxon>
        <taxon>Bacillota</taxon>
        <taxon>Bacilli</taxon>
        <taxon>Bacillales</taxon>
        <taxon>Paenibacillaceae</taxon>
        <taxon>Cohnella</taxon>
    </lineage>
</organism>
<dbReference type="Gene3D" id="3.40.640.10">
    <property type="entry name" value="Type I PLP-dependent aspartate aminotransferase-like (Major domain)"/>
    <property type="match status" value="1"/>
</dbReference>
<evidence type="ECO:0000256" key="2">
    <source>
        <dbReference type="ARBA" id="ARBA00005384"/>
    </source>
</evidence>
<dbReference type="GO" id="GO:0008483">
    <property type="term" value="F:transaminase activity"/>
    <property type="evidence" value="ECO:0007669"/>
    <property type="project" value="UniProtKB-KW"/>
</dbReference>
<dbReference type="Proteomes" id="UP001596028">
    <property type="component" value="Unassembled WGS sequence"/>
</dbReference>
<evidence type="ECO:0000256" key="3">
    <source>
        <dbReference type="ARBA" id="ARBA00022576"/>
    </source>
</evidence>
<keyword evidence="3 9" id="KW-0808">Transferase</keyword>
<comment type="cofactor">
    <cofactor evidence="1">
        <name>pyridoxal 5'-phosphate</name>
        <dbReference type="ChEBI" id="CHEBI:597326"/>
    </cofactor>
</comment>
<evidence type="ECO:0000259" key="8">
    <source>
        <dbReference type="PROSITE" id="PS50949"/>
    </source>
</evidence>
<dbReference type="Pfam" id="PF00155">
    <property type="entry name" value="Aminotran_1_2"/>
    <property type="match status" value="1"/>
</dbReference>
<dbReference type="Gene3D" id="1.10.10.10">
    <property type="entry name" value="Winged helix-like DNA-binding domain superfamily/Winged helix DNA-binding domain"/>
    <property type="match status" value="1"/>
</dbReference>
<dbReference type="InterPro" id="IPR015421">
    <property type="entry name" value="PyrdxlP-dep_Trfase_major"/>
</dbReference>
<dbReference type="RefSeq" id="WP_378094270.1">
    <property type="nucleotide sequence ID" value="NZ_JBHSEP010000004.1"/>
</dbReference>
<dbReference type="EMBL" id="JBHSEP010000004">
    <property type="protein sequence ID" value="MFC4598234.1"/>
    <property type="molecule type" value="Genomic_DNA"/>
</dbReference>
<dbReference type="InterPro" id="IPR000524">
    <property type="entry name" value="Tscrpt_reg_HTH_GntR"/>
</dbReference>
<dbReference type="PRINTS" id="PR00035">
    <property type="entry name" value="HTHGNTR"/>
</dbReference>
<evidence type="ECO:0000256" key="5">
    <source>
        <dbReference type="ARBA" id="ARBA00023015"/>
    </source>
</evidence>
<keyword evidence="10" id="KW-1185">Reference proteome</keyword>
<sequence>MTWTVIDRDSGTPLFRQLYESFRSRILLGELKEGEKLPSTRELASSLQVSRTVVVEAYEQLLAEGYIEGRHGSGTFVSEGARLRLDTPDAPEPEPSFRDAWQPRSADDRERIDFRHGIPALDRFPRKLWGELARRVCADASAEAFGYGRPEGRRELRGVLARYLRRTRGVVCEPEQLLVTTGATQAISLIAKLLLKGRSDVLIEDPITSDIHTMLSLPDTRLHPIPVDESGMITRLLPPDILPKLIYVTPSHQFPIGGVLPIQRRVQLIQYAAAHGSYIVEDDYDSEFRYESAPVSSLQGLDPDRVVYIGTFSKILSPALRIGYLILPRPLVQAARDLKWLTDLHTPSLEQLILSEFIEEGHLDRHIAKMRKLYRKRRDFLIRQLLHVFGDRVKLLGCSTGIHLVAEFSDIEFTSELLSGVEENGVKVYPVAVHAFRKDVQQRRLIFGYGNLTEDQMEEGVRRLNASLRKY</sequence>
<evidence type="ECO:0000313" key="9">
    <source>
        <dbReference type="EMBL" id="MFC4598234.1"/>
    </source>
</evidence>
<protein>
    <submittedName>
        <fullName evidence="9">PLP-dependent aminotransferase family protein</fullName>
    </submittedName>
</protein>
<evidence type="ECO:0000313" key="10">
    <source>
        <dbReference type="Proteomes" id="UP001596028"/>
    </source>
</evidence>
<dbReference type="SUPFAM" id="SSF46785">
    <property type="entry name" value="Winged helix' DNA-binding domain"/>
    <property type="match status" value="1"/>
</dbReference>
<dbReference type="InterPro" id="IPR015424">
    <property type="entry name" value="PyrdxlP-dep_Trfase"/>
</dbReference>
<keyword evidence="5" id="KW-0805">Transcription regulation</keyword>
<dbReference type="CDD" id="cd07377">
    <property type="entry name" value="WHTH_GntR"/>
    <property type="match status" value="1"/>
</dbReference>
<keyword evidence="6" id="KW-0238">DNA-binding</keyword>
<dbReference type="PANTHER" id="PTHR46577:SF1">
    <property type="entry name" value="HTH-TYPE TRANSCRIPTIONAL REGULATORY PROTEIN GABR"/>
    <property type="match status" value="1"/>
</dbReference>
<proteinExistence type="inferred from homology"/>
<dbReference type="InterPro" id="IPR036388">
    <property type="entry name" value="WH-like_DNA-bd_sf"/>
</dbReference>
<dbReference type="Pfam" id="PF00392">
    <property type="entry name" value="GntR"/>
    <property type="match status" value="1"/>
</dbReference>
<dbReference type="SMART" id="SM00345">
    <property type="entry name" value="HTH_GNTR"/>
    <property type="match status" value="1"/>
</dbReference>
<dbReference type="PANTHER" id="PTHR46577">
    <property type="entry name" value="HTH-TYPE TRANSCRIPTIONAL REGULATORY PROTEIN GABR"/>
    <property type="match status" value="1"/>
</dbReference>
<reference evidence="10" key="1">
    <citation type="journal article" date="2019" name="Int. J. Syst. Evol. Microbiol.">
        <title>The Global Catalogue of Microorganisms (GCM) 10K type strain sequencing project: providing services to taxonomists for standard genome sequencing and annotation.</title>
        <authorList>
            <consortium name="The Broad Institute Genomics Platform"/>
            <consortium name="The Broad Institute Genome Sequencing Center for Infectious Disease"/>
            <person name="Wu L."/>
            <person name="Ma J."/>
        </authorList>
    </citation>
    <scope>NUCLEOTIDE SEQUENCE [LARGE SCALE GENOMIC DNA]</scope>
    <source>
        <strain evidence="10">CCUG 49571</strain>
    </source>
</reference>
<accession>A0ABV9FAN8</accession>
<evidence type="ECO:0000256" key="4">
    <source>
        <dbReference type="ARBA" id="ARBA00022898"/>
    </source>
</evidence>
<name>A0ABV9FAN8_9BACL</name>
<keyword evidence="4" id="KW-0663">Pyridoxal phosphate</keyword>
<dbReference type="CDD" id="cd00609">
    <property type="entry name" value="AAT_like"/>
    <property type="match status" value="1"/>
</dbReference>
<comment type="similarity">
    <text evidence="2">In the C-terminal section; belongs to the class-I pyridoxal-phosphate-dependent aminotransferase family.</text>
</comment>
<dbReference type="InterPro" id="IPR036390">
    <property type="entry name" value="WH_DNA-bd_sf"/>
</dbReference>
<evidence type="ECO:0000256" key="1">
    <source>
        <dbReference type="ARBA" id="ARBA00001933"/>
    </source>
</evidence>
<keyword evidence="7" id="KW-0804">Transcription</keyword>
<feature type="domain" description="HTH gntR-type" evidence="8">
    <location>
        <begin position="12"/>
        <end position="80"/>
    </location>
</feature>
<dbReference type="SUPFAM" id="SSF53383">
    <property type="entry name" value="PLP-dependent transferases"/>
    <property type="match status" value="1"/>
</dbReference>
<dbReference type="InterPro" id="IPR051446">
    <property type="entry name" value="HTH_trans_reg/aminotransferase"/>
</dbReference>
<evidence type="ECO:0000256" key="6">
    <source>
        <dbReference type="ARBA" id="ARBA00023125"/>
    </source>
</evidence>
<comment type="caution">
    <text evidence="9">The sequence shown here is derived from an EMBL/GenBank/DDBJ whole genome shotgun (WGS) entry which is preliminary data.</text>
</comment>
<dbReference type="InterPro" id="IPR004839">
    <property type="entry name" value="Aminotransferase_I/II_large"/>
</dbReference>
<evidence type="ECO:0000256" key="7">
    <source>
        <dbReference type="ARBA" id="ARBA00023163"/>
    </source>
</evidence>
<dbReference type="PROSITE" id="PS50949">
    <property type="entry name" value="HTH_GNTR"/>
    <property type="match status" value="1"/>
</dbReference>
<gene>
    <name evidence="9" type="ORF">ACFO3S_08270</name>
</gene>